<evidence type="ECO:0000313" key="3">
    <source>
        <dbReference type="EMBL" id="RPB06659.1"/>
    </source>
</evidence>
<dbReference type="Gene3D" id="3.10.450.50">
    <property type="match status" value="1"/>
</dbReference>
<organism evidence="3 4">
    <name type="scientific">Morchella conica CCBAS932</name>
    <dbReference type="NCBI Taxonomy" id="1392247"/>
    <lineage>
        <taxon>Eukaryota</taxon>
        <taxon>Fungi</taxon>
        <taxon>Dikarya</taxon>
        <taxon>Ascomycota</taxon>
        <taxon>Pezizomycotina</taxon>
        <taxon>Pezizomycetes</taxon>
        <taxon>Pezizales</taxon>
        <taxon>Morchellaceae</taxon>
        <taxon>Morchella</taxon>
    </lineage>
</organism>
<dbReference type="InParanoid" id="A0A3N4KBC1"/>
<dbReference type="PANTHER" id="PTHR12612">
    <property type="entry name" value="NUCLEAR TRANSPORT FACTOR 2"/>
    <property type="match status" value="1"/>
</dbReference>
<evidence type="ECO:0000313" key="4">
    <source>
        <dbReference type="Proteomes" id="UP000277580"/>
    </source>
</evidence>
<dbReference type="PROSITE" id="PS50177">
    <property type="entry name" value="NTF2_DOMAIN"/>
    <property type="match status" value="1"/>
</dbReference>
<dbReference type="SUPFAM" id="SSF54427">
    <property type="entry name" value="NTF2-like"/>
    <property type="match status" value="1"/>
</dbReference>
<dbReference type="Proteomes" id="UP000277580">
    <property type="component" value="Unassembled WGS sequence"/>
</dbReference>
<dbReference type="InterPro" id="IPR032710">
    <property type="entry name" value="NTF2-like_dom_sf"/>
</dbReference>
<dbReference type="CDD" id="cd00780">
    <property type="entry name" value="NTF2"/>
    <property type="match status" value="1"/>
</dbReference>
<dbReference type="GO" id="GO:0005634">
    <property type="term" value="C:nucleus"/>
    <property type="evidence" value="ECO:0007669"/>
    <property type="project" value="UniProtKB-SubCell"/>
</dbReference>
<protein>
    <recommendedName>
        <fullName evidence="1">NTF2-related export protein</fullName>
    </recommendedName>
</protein>
<dbReference type="InterPro" id="IPR045875">
    <property type="entry name" value="NTF2"/>
</dbReference>
<dbReference type="EMBL" id="ML119244">
    <property type="protein sequence ID" value="RPB06659.1"/>
    <property type="molecule type" value="Genomic_DNA"/>
</dbReference>
<keyword evidence="4" id="KW-1185">Reference proteome</keyword>
<proteinExistence type="predicted"/>
<evidence type="ECO:0000259" key="2">
    <source>
        <dbReference type="PROSITE" id="PS50177"/>
    </source>
</evidence>
<keyword evidence="1" id="KW-0813">Transport</keyword>
<dbReference type="GO" id="GO:0015031">
    <property type="term" value="P:protein transport"/>
    <property type="evidence" value="ECO:0007669"/>
    <property type="project" value="UniProtKB-KW"/>
</dbReference>
<dbReference type="AlphaFoldDB" id="A0A3N4KBC1"/>
<gene>
    <name evidence="3" type="ORF">P167DRAFT_530785</name>
</gene>
<dbReference type="GO" id="GO:0051028">
    <property type="term" value="P:mRNA transport"/>
    <property type="evidence" value="ECO:0007669"/>
    <property type="project" value="UniProtKB-UniRule"/>
</dbReference>
<comment type="function">
    <text evidence="1">Has a role in nuclear-cytoplasmic transport of proteins and mRNAs.</text>
</comment>
<reference evidence="3 4" key="1">
    <citation type="journal article" date="2018" name="Nat. Ecol. Evol.">
        <title>Pezizomycetes genomes reveal the molecular basis of ectomycorrhizal truffle lifestyle.</title>
        <authorList>
            <person name="Murat C."/>
            <person name="Payen T."/>
            <person name="Noel B."/>
            <person name="Kuo A."/>
            <person name="Morin E."/>
            <person name="Chen J."/>
            <person name="Kohler A."/>
            <person name="Krizsan K."/>
            <person name="Balestrini R."/>
            <person name="Da Silva C."/>
            <person name="Montanini B."/>
            <person name="Hainaut M."/>
            <person name="Levati E."/>
            <person name="Barry K.W."/>
            <person name="Belfiori B."/>
            <person name="Cichocki N."/>
            <person name="Clum A."/>
            <person name="Dockter R.B."/>
            <person name="Fauchery L."/>
            <person name="Guy J."/>
            <person name="Iotti M."/>
            <person name="Le Tacon F."/>
            <person name="Lindquist E.A."/>
            <person name="Lipzen A."/>
            <person name="Malagnac F."/>
            <person name="Mello A."/>
            <person name="Molinier V."/>
            <person name="Miyauchi S."/>
            <person name="Poulain J."/>
            <person name="Riccioni C."/>
            <person name="Rubini A."/>
            <person name="Sitrit Y."/>
            <person name="Splivallo R."/>
            <person name="Traeger S."/>
            <person name="Wang M."/>
            <person name="Zifcakova L."/>
            <person name="Wipf D."/>
            <person name="Zambonelli A."/>
            <person name="Paolocci F."/>
            <person name="Nowrousian M."/>
            <person name="Ottonello S."/>
            <person name="Baldrian P."/>
            <person name="Spatafora J.W."/>
            <person name="Henrissat B."/>
            <person name="Nagy L.G."/>
            <person name="Aury J.M."/>
            <person name="Wincker P."/>
            <person name="Grigoriev I.V."/>
            <person name="Bonfante P."/>
            <person name="Martin F.M."/>
        </authorList>
    </citation>
    <scope>NUCLEOTIDE SEQUENCE [LARGE SCALE GENOMIC DNA]</scope>
    <source>
        <strain evidence="3 4">CCBAS932</strain>
    </source>
</reference>
<keyword evidence="1" id="KW-0653">Protein transport</keyword>
<dbReference type="InterPro" id="IPR018222">
    <property type="entry name" value="Nuclear_transport_factor_2_euk"/>
</dbReference>
<evidence type="ECO:0000256" key="1">
    <source>
        <dbReference type="RuleBase" id="RU369002"/>
    </source>
</evidence>
<sequence>MANSNGSKESHIRLAAEGAKRFVETYYPALNSDRTALASFYHPAASIVWNGNPIASGEAFAAFFASMPDSHYDVQSYDAQPMQFDVKGSCSFVLIVSGSVKYGELKEQRGFSETFVLKPVEVQPTRYLISTQGFRLVV</sequence>
<feature type="domain" description="NTF2" evidence="2">
    <location>
        <begin position="18"/>
        <end position="136"/>
    </location>
</feature>
<accession>A0A3N4KBC1</accession>
<keyword evidence="1" id="KW-0963">Cytoplasm</keyword>
<comment type="subcellular location">
    <subcellularLocation>
        <location evidence="1">Cytoplasm</location>
    </subcellularLocation>
    <subcellularLocation>
        <location evidence="1">Nucleus</location>
    </subcellularLocation>
</comment>
<dbReference type="GO" id="GO:0006913">
    <property type="term" value="P:nucleocytoplasmic transport"/>
    <property type="evidence" value="ECO:0007669"/>
    <property type="project" value="UniProtKB-UniRule"/>
</dbReference>
<dbReference type="OrthoDB" id="25408at2759"/>
<dbReference type="InterPro" id="IPR002075">
    <property type="entry name" value="NTF2_dom"/>
</dbReference>
<name>A0A3N4KBC1_9PEZI</name>
<dbReference type="GO" id="GO:0005737">
    <property type="term" value="C:cytoplasm"/>
    <property type="evidence" value="ECO:0007669"/>
    <property type="project" value="UniProtKB-SubCell"/>
</dbReference>
<dbReference type="STRING" id="1392247.A0A3N4KBC1"/>
<dbReference type="Pfam" id="PF02136">
    <property type="entry name" value="NTF2"/>
    <property type="match status" value="1"/>
</dbReference>
<keyword evidence="1" id="KW-0539">Nucleus</keyword>